<protein>
    <submittedName>
        <fullName evidence="1">Uncharacterized protein</fullName>
    </submittedName>
</protein>
<sequence>MKPIYYFLILCISFHLFGCGGPVNNMKLENTPESVAVNFVEALYRGDIEKARSLELADLGSEVNNTIRKWKDKENTLDLLSKENQQMKITVLKVSEPDHGTVFVTLQATNFVNMEDWTKRESEQLFMMNVYKDSRNKEDEKWKVTGMVYLCPEQQ</sequence>
<dbReference type="RefSeq" id="WP_007657754.1">
    <property type="nucleotide sequence ID" value="NZ_JH976475.1"/>
</dbReference>
<dbReference type="EMBL" id="AGZO01000031">
    <property type="protein sequence ID" value="EKN09313.1"/>
    <property type="molecule type" value="Genomic_DNA"/>
</dbReference>
<evidence type="ECO:0000313" key="1">
    <source>
        <dbReference type="EMBL" id="EKN09313.1"/>
    </source>
</evidence>
<dbReference type="Proteomes" id="UP000006330">
    <property type="component" value="Unassembled WGS sequence"/>
</dbReference>
<dbReference type="HOGENOM" id="CLU_1693788_0_0_10"/>
<comment type="caution">
    <text evidence="1">The sequence shown here is derived from an EMBL/GenBank/DDBJ whole genome shotgun (WGS) entry which is preliminary data.</text>
</comment>
<reference evidence="1 2" key="1">
    <citation type="submission" date="2012-02" db="EMBL/GenBank/DDBJ databases">
        <title>The Genome Sequence of Parabacteroides goldsteinii CL02T12C30.</title>
        <authorList>
            <consortium name="The Broad Institute Genome Sequencing Platform"/>
            <person name="Earl A."/>
            <person name="Ward D."/>
            <person name="Feldgarden M."/>
            <person name="Gevers D."/>
            <person name="Zitomersky N.L."/>
            <person name="Coyne M.J."/>
            <person name="Comstock L.E."/>
            <person name="Young S.K."/>
            <person name="Zeng Q."/>
            <person name="Gargeya S."/>
            <person name="Fitzgerald M."/>
            <person name="Haas B."/>
            <person name="Abouelleil A."/>
            <person name="Alvarado L."/>
            <person name="Arachchi H.M."/>
            <person name="Berlin A."/>
            <person name="Chapman S.B."/>
            <person name="Gearin G."/>
            <person name="Goldberg J."/>
            <person name="Griggs A."/>
            <person name="Gujja S."/>
            <person name="Hansen M."/>
            <person name="Heiman D."/>
            <person name="Howarth C."/>
            <person name="Larimer J."/>
            <person name="Lui A."/>
            <person name="MacDonald P.J.P."/>
            <person name="McCowen C."/>
            <person name="Montmayeur A."/>
            <person name="Murphy C."/>
            <person name="Neiman D."/>
            <person name="Pearson M."/>
            <person name="Priest M."/>
            <person name="Roberts A."/>
            <person name="Saif S."/>
            <person name="Shea T."/>
            <person name="Sisk P."/>
            <person name="Stolte C."/>
            <person name="Sykes S."/>
            <person name="Wortman J."/>
            <person name="Nusbaum C."/>
            <person name="Birren B."/>
        </authorList>
    </citation>
    <scope>NUCLEOTIDE SEQUENCE [LARGE SCALE GENOMIC DNA]</scope>
    <source>
        <strain evidence="1 2">CL02T12C30</strain>
    </source>
</reference>
<accession>K6A0X4</accession>
<gene>
    <name evidence="1" type="ORF">HMPREF1076_04342</name>
</gene>
<name>K6A0X4_9BACT</name>
<organism evidence="1 2">
    <name type="scientific">Parabacteroides goldsteinii CL02T12C30</name>
    <dbReference type="NCBI Taxonomy" id="999418"/>
    <lineage>
        <taxon>Bacteria</taxon>
        <taxon>Pseudomonadati</taxon>
        <taxon>Bacteroidota</taxon>
        <taxon>Bacteroidia</taxon>
        <taxon>Bacteroidales</taxon>
        <taxon>Tannerellaceae</taxon>
        <taxon>Parabacteroides</taxon>
    </lineage>
</organism>
<dbReference type="AlphaFoldDB" id="K6A0X4"/>
<proteinExistence type="predicted"/>
<dbReference type="PATRIC" id="fig|999418.3.peg.4417"/>
<evidence type="ECO:0000313" key="2">
    <source>
        <dbReference type="Proteomes" id="UP000006330"/>
    </source>
</evidence>